<feature type="transmembrane region" description="Helical" evidence="1">
    <location>
        <begin position="23"/>
        <end position="41"/>
    </location>
</feature>
<accession>A0A317KIV6</accession>
<evidence type="ECO:0000313" key="3">
    <source>
        <dbReference type="Proteomes" id="UP000245683"/>
    </source>
</evidence>
<proteinExistence type="predicted"/>
<name>A0A317KIV6_9ACTN</name>
<feature type="transmembrane region" description="Helical" evidence="1">
    <location>
        <begin position="99"/>
        <end position="117"/>
    </location>
</feature>
<feature type="transmembrane region" description="Helical" evidence="1">
    <location>
        <begin position="53"/>
        <end position="73"/>
    </location>
</feature>
<keyword evidence="1" id="KW-0472">Membrane</keyword>
<evidence type="ECO:0000313" key="2">
    <source>
        <dbReference type="EMBL" id="PWU53733.1"/>
    </source>
</evidence>
<keyword evidence="3" id="KW-1185">Reference proteome</keyword>
<feature type="transmembrane region" description="Helical" evidence="1">
    <location>
        <begin position="137"/>
        <end position="155"/>
    </location>
</feature>
<keyword evidence="1" id="KW-1133">Transmembrane helix</keyword>
<dbReference type="AlphaFoldDB" id="A0A317KIV6"/>
<dbReference type="RefSeq" id="WP_109942723.1">
    <property type="nucleotide sequence ID" value="NZ_QGGF01000791.1"/>
</dbReference>
<comment type="caution">
    <text evidence="2">The sequence shown here is derived from an EMBL/GenBank/DDBJ whole genome shotgun (WGS) entry which is preliminary data.</text>
</comment>
<dbReference type="EMBL" id="QGSV01000032">
    <property type="protein sequence ID" value="PWU53733.1"/>
    <property type="molecule type" value="Genomic_DNA"/>
</dbReference>
<keyword evidence="1" id="KW-0812">Transmembrane</keyword>
<protein>
    <recommendedName>
        <fullName evidence="4">PH domain-containing protein</fullName>
    </recommendedName>
</protein>
<sequence>MQPTQAPVVSLIRPPAGATADRFRVTAALVLAAAAGALAVFTERAPGSWLDLLLGPVPLLLALSAFVTAVLSARRPWRRPALLVWPEDGRLRVTPAPGFGWFVAGEILLLTGLTVPVVDGQMLHDPAASASYDFLDVGLAVLAAVLIVVLAAAVFQGRPRIDLAPAGIEVREPLGRRTVPWTALAPGTPARQPSARKLVLTVARPELVHRRGLVRRAPVLELTWLRVQPWFLTDVLRWYVDHPQERAALGTEAGNERLCRALGAR</sequence>
<reference evidence="3" key="1">
    <citation type="submission" date="2018-05" db="EMBL/GenBank/DDBJ databases">
        <title>Micromonospora globispora sp. nov. and Micromonospora rugosa sp. nov., isolated from marine sediment.</title>
        <authorList>
            <person name="Carro L."/>
            <person name="Aysel V."/>
            <person name="Cetin D."/>
            <person name="Igual J.M."/>
            <person name="Klenk H.-P."/>
            <person name="Trujillo M.E."/>
            <person name="Sahin N."/>
        </authorList>
    </citation>
    <scope>NUCLEOTIDE SEQUENCE [LARGE SCALE GENOMIC DNA]</scope>
    <source>
        <strain evidence="3">S2904</strain>
    </source>
</reference>
<dbReference type="Proteomes" id="UP000245683">
    <property type="component" value="Unassembled WGS sequence"/>
</dbReference>
<dbReference type="OrthoDB" id="3405898at2"/>
<evidence type="ECO:0008006" key="4">
    <source>
        <dbReference type="Google" id="ProtNLM"/>
    </source>
</evidence>
<evidence type="ECO:0000256" key="1">
    <source>
        <dbReference type="SAM" id="Phobius"/>
    </source>
</evidence>
<gene>
    <name evidence="2" type="ORF">DLJ46_00725</name>
</gene>
<organism evidence="2 3">
    <name type="scientific">Micromonospora globispora</name>
    <dbReference type="NCBI Taxonomy" id="1450148"/>
    <lineage>
        <taxon>Bacteria</taxon>
        <taxon>Bacillati</taxon>
        <taxon>Actinomycetota</taxon>
        <taxon>Actinomycetes</taxon>
        <taxon>Micromonosporales</taxon>
        <taxon>Micromonosporaceae</taxon>
        <taxon>Micromonospora</taxon>
    </lineage>
</organism>